<name>A0A0F9WNC9_9MICR</name>
<dbReference type="GO" id="GO:0033179">
    <property type="term" value="C:proton-transporting V-type ATPase, V0 domain"/>
    <property type="evidence" value="ECO:0007669"/>
    <property type="project" value="InterPro"/>
</dbReference>
<dbReference type="GeneID" id="36321122"/>
<dbReference type="PANTHER" id="PTHR11028">
    <property type="entry name" value="VACUOLAR ATP SYNTHASE SUBUNIT AC39"/>
    <property type="match status" value="1"/>
</dbReference>
<gene>
    <name evidence="1" type="ORF">AAJ76_630003653</name>
</gene>
<proteinExistence type="predicted"/>
<evidence type="ECO:0000313" key="1">
    <source>
        <dbReference type="EMBL" id="KKO74518.1"/>
    </source>
</evidence>
<comment type="caution">
    <text evidence="1">The sequence shown here is derived from an EMBL/GenBank/DDBJ whole genome shotgun (WGS) entry which is preliminary data.</text>
</comment>
<organism evidence="1 2">
    <name type="scientific">Vairimorpha ceranae</name>
    <dbReference type="NCBI Taxonomy" id="40302"/>
    <lineage>
        <taxon>Eukaryota</taxon>
        <taxon>Fungi</taxon>
        <taxon>Fungi incertae sedis</taxon>
        <taxon>Microsporidia</taxon>
        <taxon>Nosematidae</taxon>
        <taxon>Vairimorpha</taxon>
    </lineage>
</organism>
<dbReference type="InterPro" id="IPR036079">
    <property type="entry name" value="ATPase_csu/dsu_sf"/>
</dbReference>
<dbReference type="SUPFAM" id="SSF103486">
    <property type="entry name" value="V-type ATP synthase subunit C"/>
    <property type="match status" value="1"/>
</dbReference>
<dbReference type="Proteomes" id="UP000034350">
    <property type="component" value="Unassembled WGS sequence"/>
</dbReference>
<accession>A0A0F9WNC9</accession>
<dbReference type="RefSeq" id="XP_024330260.1">
    <property type="nucleotide sequence ID" value="XM_024476171.1"/>
</dbReference>
<dbReference type="VEuPathDB" id="MicrosporidiaDB:G9O61_00g022470"/>
<dbReference type="VEuPathDB" id="MicrosporidiaDB:NCER_101472"/>
<dbReference type="Pfam" id="PF01992">
    <property type="entry name" value="vATP-synt_AC39"/>
    <property type="match status" value="1"/>
</dbReference>
<evidence type="ECO:0000313" key="2">
    <source>
        <dbReference type="Proteomes" id="UP000034350"/>
    </source>
</evidence>
<dbReference type="OrthoDB" id="10250083at2759"/>
<reference evidence="1 2" key="1">
    <citation type="journal article" date="2015" name="Environ. Microbiol.">
        <title>Genome analyses suggest the presence of polyploidy and recent human-driven expansions in eight global populations of the honeybee pathogen Nosema ceranae.</title>
        <authorList>
            <person name="Pelin A."/>
            <person name="Selman M."/>
            <person name="Aris-Brosou S."/>
            <person name="Farinelli L."/>
            <person name="Corradi N."/>
        </authorList>
    </citation>
    <scope>NUCLEOTIDE SEQUENCE [LARGE SCALE GENOMIC DNA]</scope>
    <source>
        <strain evidence="1 2">PA08 1199</strain>
    </source>
</reference>
<dbReference type="EMBL" id="JPQZ01000063">
    <property type="protein sequence ID" value="KKO74518.1"/>
    <property type="molecule type" value="Genomic_DNA"/>
</dbReference>
<dbReference type="AlphaFoldDB" id="A0A0F9WNC9"/>
<dbReference type="VEuPathDB" id="MicrosporidiaDB:AAJ76_630003653"/>
<protein>
    <submittedName>
        <fullName evidence="1">Vacuolar atp synthase subunit ac39</fullName>
    </submittedName>
</protein>
<dbReference type="InterPro" id="IPR016727">
    <property type="entry name" value="ATPase_V0-cplx_dsu"/>
</dbReference>
<keyword evidence="2" id="KW-1185">Reference proteome</keyword>
<sequence>MNYQFECTENYGYLISSIFGKELSLYKEEDYNSLKQCENIEEFSIKLMKNYKFITEDMELTKNEIRKRLNKTILQEYNSCMSFCNDNTLKILLDYWIENHMIHNFFFLLQSKMGDPELEKSYNKIEIGDFNALKTLKFCKDMHDVRMFCVENSFLKKYFYRVKWATDFKDNDFQKYQALFLKYLIEDTYESLKDTDIFMKEILRVEADRYILDMTINTLNTNTDRKSLFPNITSFDGKTIELFIKAETLDDIVNFKYSDFMERELEKYKESFRIHNDVTCVYAYLKLKEQEVKNILWIIECVLQNRRSELENIFNK</sequence>
<dbReference type="GO" id="GO:0046961">
    <property type="term" value="F:proton-transporting ATPase activity, rotational mechanism"/>
    <property type="evidence" value="ECO:0007669"/>
    <property type="project" value="InterPro"/>
</dbReference>
<dbReference type="InterPro" id="IPR002843">
    <property type="entry name" value="ATPase_V0-cplx_csu/dsu"/>
</dbReference>
<dbReference type="OMA" id="MTYGYMI"/>